<evidence type="ECO:0000259" key="1">
    <source>
        <dbReference type="Pfam" id="PF04326"/>
    </source>
</evidence>
<dbReference type="InterPro" id="IPR038461">
    <property type="entry name" value="Schlafen_AlbA_2_dom_sf"/>
</dbReference>
<feature type="domain" description="Schlafen AlbA-2" evidence="1">
    <location>
        <begin position="23"/>
        <end position="139"/>
    </location>
</feature>
<keyword evidence="2" id="KW-0067">ATP-binding</keyword>
<evidence type="ECO:0000313" key="4">
    <source>
        <dbReference type="Proteomes" id="UP000092503"/>
    </source>
</evidence>
<evidence type="ECO:0000313" key="3">
    <source>
        <dbReference type="EMBL" id="SBV53234.1"/>
    </source>
</evidence>
<dbReference type="PANTHER" id="PTHR30595:SF6">
    <property type="entry name" value="SCHLAFEN ALBA-2 DOMAIN-CONTAINING PROTEIN"/>
    <property type="match status" value="1"/>
</dbReference>
<keyword evidence="2" id="KW-0547">Nucleotide-binding</keyword>
<reference evidence="2 5" key="2">
    <citation type="submission" date="2016-08" db="EMBL/GenBank/DDBJ databases">
        <title>Evolution of the type three secretion system and type three effector repertoires in Xanthomonas.</title>
        <authorList>
            <person name="Merda D."/>
            <person name="Briand M."/>
            <person name="Bosis E."/>
            <person name="Rousseau C."/>
            <person name="Portier P."/>
            <person name="Jacques M.-A."/>
            <person name="Fischer-Le Saux M."/>
        </authorList>
    </citation>
    <scope>NUCLEOTIDE SEQUENCE [LARGE SCALE GENOMIC DNA]</scope>
    <source>
        <strain evidence="2 5">CFBP1976</strain>
    </source>
</reference>
<evidence type="ECO:0000313" key="2">
    <source>
        <dbReference type="EMBL" id="PPV04671.1"/>
    </source>
</evidence>
<evidence type="ECO:0000313" key="5">
    <source>
        <dbReference type="Proteomes" id="UP000239710"/>
    </source>
</evidence>
<dbReference type="Pfam" id="PF04326">
    <property type="entry name" value="SLFN_AlbA_2"/>
    <property type="match status" value="1"/>
</dbReference>
<dbReference type="PANTHER" id="PTHR30595">
    <property type="entry name" value="GLPR-RELATED TRANSCRIPTIONAL REPRESSOR"/>
    <property type="match status" value="1"/>
</dbReference>
<accession>A0A1C3NSB8</accession>
<organism evidence="3 4">
    <name type="scientific">Xanthomonas bromi</name>
    <dbReference type="NCBI Taxonomy" id="56449"/>
    <lineage>
        <taxon>Bacteria</taxon>
        <taxon>Pseudomonadati</taxon>
        <taxon>Pseudomonadota</taxon>
        <taxon>Gammaproteobacteria</taxon>
        <taxon>Lysobacterales</taxon>
        <taxon>Lysobacteraceae</taxon>
        <taxon>Xanthomonas</taxon>
    </lineage>
</organism>
<protein>
    <submittedName>
        <fullName evidence="2">ATP-binding protein</fullName>
    </submittedName>
    <submittedName>
        <fullName evidence="3">ATPase AAA</fullName>
    </submittedName>
</protein>
<keyword evidence="5" id="KW-1185">Reference proteome</keyword>
<dbReference type="GO" id="GO:0005524">
    <property type="term" value="F:ATP binding"/>
    <property type="evidence" value="ECO:0007669"/>
    <property type="project" value="UniProtKB-KW"/>
</dbReference>
<dbReference type="EMBL" id="MDCE01000071">
    <property type="protein sequence ID" value="PPV04671.1"/>
    <property type="molecule type" value="Genomic_DNA"/>
</dbReference>
<dbReference type="Proteomes" id="UP000239710">
    <property type="component" value="Unassembled WGS sequence"/>
</dbReference>
<sequence>MTIEPWADAQLSEALPRIAQCGESESVEFKRELPKQVRDLAKEIAAFASSGGGQLLLGVADDGSIPGIANAHDPAVRDDFERRVVGVCQIIDPPVRPQINWASVNGGGVLIVTVKKGSESLYYVDSRAYIRHGTVSRPATPAEISAALAPGEPAEGAKNHPELSALADVLANVRRWSDTDAEMRSLKPWVDEWSADAENYASKLRDLSVTDWAVESRVNERLDATAEKLDEVAQFRHYLGGGDSFNDVCNAAGFAAAELMRELVDPVQVSKETQREVLEAVAKLARKLAQIWDRAGREIFDGRVEKAQQATYSVGQQIAKWTYFRLSFLPESTLLDLRRIGLGLLQLVSMRVYMDGGASLHRIVDDAQILVNELKAKVVSFPRFDQ</sequence>
<dbReference type="Proteomes" id="UP000092503">
    <property type="component" value="Unassembled WGS sequence"/>
</dbReference>
<dbReference type="AlphaFoldDB" id="A0A1C3NSB8"/>
<dbReference type="RefSeq" id="WP_065470322.1">
    <property type="nucleotide sequence ID" value="NZ_FLTX01000089.1"/>
</dbReference>
<name>A0A1C3NSB8_9XANT</name>
<reference evidence="3 4" key="1">
    <citation type="submission" date="2016-06" db="EMBL/GenBank/DDBJ databases">
        <authorList>
            <person name="Kjaerup R.B."/>
            <person name="Dalgaard T.S."/>
            <person name="Juul-Madsen H.R."/>
        </authorList>
    </citation>
    <scope>NUCLEOTIDE SEQUENCE [LARGE SCALE GENOMIC DNA]</scope>
    <source>
        <strain evidence="3">LMG947</strain>
    </source>
</reference>
<dbReference type="InterPro" id="IPR007421">
    <property type="entry name" value="Schlafen_AlbA_2_dom"/>
</dbReference>
<dbReference type="Gene3D" id="3.30.950.30">
    <property type="entry name" value="Schlafen, AAA domain"/>
    <property type="match status" value="1"/>
</dbReference>
<dbReference type="EMBL" id="FLTX01000089">
    <property type="protein sequence ID" value="SBV53234.1"/>
    <property type="molecule type" value="Genomic_DNA"/>
</dbReference>
<dbReference type="STRING" id="56449.XBLMG947_4045"/>
<dbReference type="OrthoDB" id="9807853at2"/>
<proteinExistence type="predicted"/>
<gene>
    <name evidence="3" type="ORF">XBLMG947_4045</name>
    <name evidence="2" type="ORF">XbrCFBP1976_21090</name>
</gene>